<keyword evidence="4 7" id="KW-0812">Transmembrane</keyword>
<feature type="transmembrane region" description="Helical" evidence="7">
    <location>
        <begin position="143"/>
        <end position="168"/>
    </location>
</feature>
<evidence type="ECO:0000256" key="7">
    <source>
        <dbReference type="RuleBase" id="RU367016"/>
    </source>
</evidence>
<feature type="compositionally biased region" description="Basic and acidic residues" evidence="8">
    <location>
        <begin position="226"/>
        <end position="243"/>
    </location>
</feature>
<evidence type="ECO:0000256" key="4">
    <source>
        <dbReference type="ARBA" id="ARBA00022692"/>
    </source>
</evidence>
<dbReference type="PANTHER" id="PTHR30353">
    <property type="entry name" value="INNER MEMBRANE PROTEIN DEDA-RELATED"/>
    <property type="match status" value="1"/>
</dbReference>
<dbReference type="Pfam" id="PF09335">
    <property type="entry name" value="VTT_dom"/>
    <property type="match status" value="1"/>
</dbReference>
<evidence type="ECO:0000313" key="10">
    <source>
        <dbReference type="EMBL" id="SSA40066.1"/>
    </source>
</evidence>
<keyword evidence="5 7" id="KW-1133">Transmembrane helix</keyword>
<feature type="transmembrane region" description="Helical" evidence="7">
    <location>
        <begin position="59"/>
        <end position="80"/>
    </location>
</feature>
<dbReference type="PANTHER" id="PTHR30353:SF0">
    <property type="entry name" value="TRANSMEMBRANE PROTEIN"/>
    <property type="match status" value="1"/>
</dbReference>
<dbReference type="Proteomes" id="UP000250222">
    <property type="component" value="Unassembled WGS sequence"/>
</dbReference>
<dbReference type="EMBL" id="UETB01000003">
    <property type="protein sequence ID" value="SSA40066.1"/>
    <property type="molecule type" value="Genomic_DNA"/>
</dbReference>
<evidence type="ECO:0000256" key="1">
    <source>
        <dbReference type="ARBA" id="ARBA00004651"/>
    </source>
</evidence>
<keyword evidence="3 7" id="KW-1003">Cell membrane</keyword>
<proteinExistence type="inferred from homology"/>
<evidence type="ECO:0000259" key="9">
    <source>
        <dbReference type="Pfam" id="PF09335"/>
    </source>
</evidence>
<accession>A0A2Y9A7X0</accession>
<dbReference type="AlphaFoldDB" id="A0A2Y9A7X0"/>
<evidence type="ECO:0000256" key="3">
    <source>
        <dbReference type="ARBA" id="ARBA00022475"/>
    </source>
</evidence>
<dbReference type="InterPro" id="IPR032816">
    <property type="entry name" value="VTT_dom"/>
</dbReference>
<comment type="caution">
    <text evidence="7">Lacks conserved residue(s) required for the propagation of feature annotation.</text>
</comment>
<evidence type="ECO:0000313" key="11">
    <source>
        <dbReference type="Proteomes" id="UP000250222"/>
    </source>
</evidence>
<evidence type="ECO:0000256" key="8">
    <source>
        <dbReference type="SAM" id="MobiDB-lite"/>
    </source>
</evidence>
<keyword evidence="11" id="KW-1185">Reference proteome</keyword>
<gene>
    <name evidence="10" type="ORF">SAMN05216184_103250</name>
</gene>
<dbReference type="OrthoDB" id="162303at2"/>
<feature type="region of interest" description="Disordered" evidence="8">
    <location>
        <begin position="221"/>
        <end position="243"/>
    </location>
</feature>
<dbReference type="InterPro" id="IPR032818">
    <property type="entry name" value="DedA-like"/>
</dbReference>
<evidence type="ECO:0000256" key="6">
    <source>
        <dbReference type="ARBA" id="ARBA00023136"/>
    </source>
</evidence>
<protein>
    <submittedName>
        <fullName evidence="10">Membrane protein DedA, SNARE-associated domain</fullName>
    </submittedName>
</protein>
<dbReference type="GO" id="GO:0005886">
    <property type="term" value="C:plasma membrane"/>
    <property type="evidence" value="ECO:0007669"/>
    <property type="project" value="UniProtKB-SubCell"/>
</dbReference>
<feature type="transmembrane region" description="Helical" evidence="7">
    <location>
        <begin position="174"/>
        <end position="195"/>
    </location>
</feature>
<comment type="similarity">
    <text evidence="2 7">Belongs to the DedA family.</text>
</comment>
<reference evidence="10 11" key="1">
    <citation type="submission" date="2016-10" db="EMBL/GenBank/DDBJ databases">
        <authorList>
            <person name="Cai Z."/>
        </authorList>
    </citation>
    <scope>NUCLEOTIDE SEQUENCE [LARGE SCALE GENOMIC DNA]</scope>
    <source>
        <strain evidence="10 11">CGMCC 1.10826</strain>
    </source>
</reference>
<name>A0A2Y9A7X0_9MICO</name>
<evidence type="ECO:0000256" key="5">
    <source>
        <dbReference type="ARBA" id="ARBA00022989"/>
    </source>
</evidence>
<evidence type="ECO:0000256" key="2">
    <source>
        <dbReference type="ARBA" id="ARBA00010792"/>
    </source>
</evidence>
<organism evidence="10 11">
    <name type="scientific">Georgenia satyanarayanai</name>
    <dbReference type="NCBI Taxonomy" id="860221"/>
    <lineage>
        <taxon>Bacteria</taxon>
        <taxon>Bacillati</taxon>
        <taxon>Actinomycetota</taxon>
        <taxon>Actinomycetes</taxon>
        <taxon>Micrococcales</taxon>
        <taxon>Bogoriellaceae</taxon>
        <taxon>Georgenia</taxon>
    </lineage>
</organism>
<sequence>MTAAMAAIESWVLGMADSPWLLVAVLVLATVDGFFPPVPSESIVIGVAVLAMTGDGPNLWLLILVAAVGAFTGDVIAYTIGSRVPIDRLRIFQGRRGRASLAWARRALAQRGTVLILSARFVPIGRVAVNMTAGAVGFPRARFVLIAAIAAIVWGGYSTALGIGAGVFLHDHPLIAIAAGVTGGVLIGFVVDAALRWVHRRFGSKLPESLDVLDPDFVAPSEGEVTEGRQDRRDCDERTSTPG</sequence>
<comment type="subcellular location">
    <subcellularLocation>
        <location evidence="1 7">Cell membrane</location>
        <topology evidence="1 7">Multi-pass membrane protein</topology>
    </subcellularLocation>
</comment>
<feature type="domain" description="VTT" evidence="9">
    <location>
        <begin position="38"/>
        <end position="160"/>
    </location>
</feature>
<keyword evidence="6 7" id="KW-0472">Membrane</keyword>